<evidence type="ECO:0000256" key="1">
    <source>
        <dbReference type="SAM" id="MobiDB-lite"/>
    </source>
</evidence>
<gene>
    <name evidence="2" type="ORF">MTR_0378s0020</name>
</gene>
<evidence type="ECO:0000313" key="4">
    <source>
        <dbReference type="Proteomes" id="UP000002051"/>
    </source>
</evidence>
<reference evidence="3" key="3">
    <citation type="submission" date="2015-06" db="UniProtKB">
        <authorList>
            <consortium name="EnsemblPlants"/>
        </authorList>
    </citation>
    <scope>IDENTIFICATION</scope>
    <source>
        <strain evidence="3">cv. Jemalong A17</strain>
    </source>
</reference>
<feature type="region of interest" description="Disordered" evidence="1">
    <location>
        <begin position="1"/>
        <end position="123"/>
    </location>
</feature>
<keyword evidence="4" id="KW-1185">Reference proteome</keyword>
<dbReference type="EnsemblPlants" id="KEH16017">
    <property type="protein sequence ID" value="KEH16017"/>
    <property type="gene ID" value="MTR_0378s0020"/>
</dbReference>
<accession>A0A072TF66</accession>
<reference evidence="2 4" key="1">
    <citation type="journal article" date="2011" name="Nature">
        <title>The Medicago genome provides insight into the evolution of rhizobial symbioses.</title>
        <authorList>
            <person name="Young N.D."/>
            <person name="Debelle F."/>
            <person name="Oldroyd G.E."/>
            <person name="Geurts R."/>
            <person name="Cannon S.B."/>
            <person name="Udvardi M.K."/>
            <person name="Benedito V.A."/>
            <person name="Mayer K.F."/>
            <person name="Gouzy J."/>
            <person name="Schoof H."/>
            <person name="Van de Peer Y."/>
            <person name="Proost S."/>
            <person name="Cook D.R."/>
            <person name="Meyers B.C."/>
            <person name="Spannagl M."/>
            <person name="Cheung F."/>
            <person name="De Mita S."/>
            <person name="Krishnakumar V."/>
            <person name="Gundlach H."/>
            <person name="Zhou S."/>
            <person name="Mudge J."/>
            <person name="Bharti A.K."/>
            <person name="Murray J.D."/>
            <person name="Naoumkina M.A."/>
            <person name="Rosen B."/>
            <person name="Silverstein K.A."/>
            <person name="Tang H."/>
            <person name="Rombauts S."/>
            <person name="Zhao P.X."/>
            <person name="Zhou P."/>
            <person name="Barbe V."/>
            <person name="Bardou P."/>
            <person name="Bechner M."/>
            <person name="Bellec A."/>
            <person name="Berger A."/>
            <person name="Berges H."/>
            <person name="Bidwell S."/>
            <person name="Bisseling T."/>
            <person name="Choisne N."/>
            <person name="Couloux A."/>
            <person name="Denny R."/>
            <person name="Deshpande S."/>
            <person name="Dai X."/>
            <person name="Doyle J.J."/>
            <person name="Dudez A.M."/>
            <person name="Farmer A.D."/>
            <person name="Fouteau S."/>
            <person name="Franken C."/>
            <person name="Gibelin C."/>
            <person name="Gish J."/>
            <person name="Goldstein S."/>
            <person name="Gonzalez A.J."/>
            <person name="Green P.J."/>
            <person name="Hallab A."/>
            <person name="Hartog M."/>
            <person name="Hua A."/>
            <person name="Humphray S.J."/>
            <person name="Jeong D.H."/>
            <person name="Jing Y."/>
            <person name="Jocker A."/>
            <person name="Kenton S.M."/>
            <person name="Kim D.J."/>
            <person name="Klee K."/>
            <person name="Lai H."/>
            <person name="Lang C."/>
            <person name="Lin S."/>
            <person name="Macmil S.L."/>
            <person name="Magdelenat G."/>
            <person name="Matthews L."/>
            <person name="McCorrison J."/>
            <person name="Monaghan E.L."/>
            <person name="Mun J.H."/>
            <person name="Najar F.Z."/>
            <person name="Nicholson C."/>
            <person name="Noirot C."/>
            <person name="O'Bleness M."/>
            <person name="Paule C.R."/>
            <person name="Poulain J."/>
            <person name="Prion F."/>
            <person name="Qin B."/>
            <person name="Qu C."/>
            <person name="Retzel E.F."/>
            <person name="Riddle C."/>
            <person name="Sallet E."/>
            <person name="Samain S."/>
            <person name="Samson N."/>
            <person name="Sanders I."/>
            <person name="Saurat O."/>
            <person name="Scarpelli C."/>
            <person name="Schiex T."/>
            <person name="Segurens B."/>
            <person name="Severin A.J."/>
            <person name="Sherrier D.J."/>
            <person name="Shi R."/>
            <person name="Sims S."/>
            <person name="Singer S.R."/>
            <person name="Sinharoy S."/>
            <person name="Sterck L."/>
            <person name="Viollet A."/>
            <person name="Wang B.B."/>
            <person name="Wang K."/>
            <person name="Wang M."/>
            <person name="Wang X."/>
            <person name="Warfsmann J."/>
            <person name="Weissenbach J."/>
            <person name="White D.D."/>
            <person name="White J.D."/>
            <person name="Wiley G.B."/>
            <person name="Wincker P."/>
            <person name="Xing Y."/>
            <person name="Yang L."/>
            <person name="Yao Z."/>
            <person name="Ying F."/>
            <person name="Zhai J."/>
            <person name="Zhou L."/>
            <person name="Zuber A."/>
            <person name="Denarie J."/>
            <person name="Dixon R.A."/>
            <person name="May G.D."/>
            <person name="Schwartz D.C."/>
            <person name="Rogers J."/>
            <person name="Quetier F."/>
            <person name="Town C.D."/>
            <person name="Roe B.A."/>
        </authorList>
    </citation>
    <scope>NUCLEOTIDE SEQUENCE [LARGE SCALE GENOMIC DNA]</scope>
    <source>
        <strain evidence="2">A17</strain>
        <strain evidence="3 4">cv. Jemalong A17</strain>
    </source>
</reference>
<sequence>MARIKTTPACPDDVPSYPRPRSHPPSPPSPKSSNVSTLSPRKSSESLEPFSLSPPKSTTTSAPFKTFKKTYKPRKTKSVDVPKIRKSTRISRKTKHGNQEPTFVNIDDVDLDNPSPQRKEKTVSLSEKMSSTSQKKIKGKDLLEDYLVKSKKSFSIHVFSPHLDSIFAENWAFRPVAVGKVYDFEDLLSGGFDILSPTKHQGWTEFLRMKDVYFPKLVRAFYFKAKGYPNKSIIVSNLKGVEIRLEPDIHADIIGIPKGGMQVMGSN</sequence>
<protein>
    <submittedName>
        <fullName evidence="2 3">Uncharacterized protein</fullName>
    </submittedName>
</protein>
<feature type="non-terminal residue" evidence="2">
    <location>
        <position position="267"/>
    </location>
</feature>
<organism evidence="2 4">
    <name type="scientific">Medicago truncatula</name>
    <name type="common">Barrel medic</name>
    <name type="synonym">Medicago tribuloides</name>
    <dbReference type="NCBI Taxonomy" id="3880"/>
    <lineage>
        <taxon>Eukaryota</taxon>
        <taxon>Viridiplantae</taxon>
        <taxon>Streptophyta</taxon>
        <taxon>Embryophyta</taxon>
        <taxon>Tracheophyta</taxon>
        <taxon>Spermatophyta</taxon>
        <taxon>Magnoliopsida</taxon>
        <taxon>eudicotyledons</taxon>
        <taxon>Gunneridae</taxon>
        <taxon>Pentapetalae</taxon>
        <taxon>rosids</taxon>
        <taxon>fabids</taxon>
        <taxon>Fabales</taxon>
        <taxon>Fabaceae</taxon>
        <taxon>Papilionoideae</taxon>
        <taxon>50 kb inversion clade</taxon>
        <taxon>NPAAA clade</taxon>
        <taxon>Hologalegina</taxon>
        <taxon>IRL clade</taxon>
        <taxon>Trifolieae</taxon>
        <taxon>Medicago</taxon>
    </lineage>
</organism>
<feature type="compositionally biased region" description="Basic residues" evidence="1">
    <location>
        <begin position="84"/>
        <end position="96"/>
    </location>
</feature>
<evidence type="ECO:0000313" key="3">
    <source>
        <dbReference type="EnsemblPlants" id="KEH16017"/>
    </source>
</evidence>
<reference evidence="2 4" key="2">
    <citation type="journal article" date="2014" name="BMC Genomics">
        <title>An improved genome release (version Mt4.0) for the model legume Medicago truncatula.</title>
        <authorList>
            <person name="Tang H."/>
            <person name="Krishnakumar V."/>
            <person name="Bidwell S."/>
            <person name="Rosen B."/>
            <person name="Chan A."/>
            <person name="Zhou S."/>
            <person name="Gentzbittel L."/>
            <person name="Childs K.L."/>
            <person name="Yandell M."/>
            <person name="Gundlach H."/>
            <person name="Mayer K.F."/>
            <person name="Schwartz D.C."/>
            <person name="Town C.D."/>
        </authorList>
    </citation>
    <scope>GENOME REANNOTATION</scope>
    <source>
        <strain evidence="2">A17</strain>
        <strain evidence="3 4">cv. Jemalong A17</strain>
    </source>
</reference>
<evidence type="ECO:0000313" key="2">
    <source>
        <dbReference type="EMBL" id="KEH16017.1"/>
    </source>
</evidence>
<dbReference type="HOGENOM" id="CLU_1043395_0_0_1"/>
<dbReference type="Proteomes" id="UP000002051">
    <property type="component" value="Unassembled WGS sequence"/>
</dbReference>
<feature type="compositionally biased region" description="Basic residues" evidence="1">
    <location>
        <begin position="66"/>
        <end position="76"/>
    </location>
</feature>
<dbReference type="AlphaFoldDB" id="A0A072TF66"/>
<feature type="compositionally biased region" description="Low complexity" evidence="1">
    <location>
        <begin position="46"/>
        <end position="57"/>
    </location>
</feature>
<name>A0A072TF66_MEDTR</name>
<dbReference type="EMBL" id="KL403103">
    <property type="protein sequence ID" value="KEH16017.1"/>
    <property type="molecule type" value="Genomic_DNA"/>
</dbReference>
<proteinExistence type="predicted"/>